<dbReference type="EMBL" id="JAVRIF010000007">
    <property type="protein sequence ID" value="MDT0604480.1"/>
    <property type="molecule type" value="Genomic_DNA"/>
</dbReference>
<dbReference type="HAMAP" id="MF_01161">
    <property type="entry name" value="tRNA_Ile_lys_synt"/>
    <property type="match status" value="1"/>
</dbReference>
<gene>
    <name evidence="8 10" type="primary">tilS</name>
    <name evidence="10" type="ORF">RM573_12800</name>
</gene>
<dbReference type="RefSeq" id="WP_311582649.1">
    <property type="nucleotide sequence ID" value="NZ_JAVRIF010000007.1"/>
</dbReference>
<dbReference type="SUPFAM" id="SSF56037">
    <property type="entry name" value="PheT/TilS domain"/>
    <property type="match status" value="1"/>
</dbReference>
<evidence type="ECO:0000256" key="6">
    <source>
        <dbReference type="ARBA" id="ARBA00022840"/>
    </source>
</evidence>
<dbReference type="InterPro" id="IPR012795">
    <property type="entry name" value="tRNA_Ile_lys_synt_N"/>
</dbReference>
<dbReference type="SUPFAM" id="SSF52402">
    <property type="entry name" value="Adenine nucleotide alpha hydrolases-like"/>
    <property type="match status" value="1"/>
</dbReference>
<dbReference type="NCBIfam" id="TIGR02432">
    <property type="entry name" value="lysidine_TilS_N"/>
    <property type="match status" value="1"/>
</dbReference>
<dbReference type="InterPro" id="IPR014729">
    <property type="entry name" value="Rossmann-like_a/b/a_fold"/>
</dbReference>
<keyword evidence="6 8" id="KW-0067">ATP-binding</keyword>
<dbReference type="EC" id="6.3.4.19" evidence="8"/>
<reference evidence="10 11" key="1">
    <citation type="submission" date="2023-09" db="EMBL/GenBank/DDBJ databases">
        <authorList>
            <person name="Rey-Velasco X."/>
        </authorList>
    </citation>
    <scope>NUCLEOTIDE SEQUENCE [LARGE SCALE GENOMIC DNA]</scope>
    <source>
        <strain evidence="10 11">W431</strain>
    </source>
</reference>
<keyword evidence="4 8" id="KW-0819">tRNA processing</keyword>
<evidence type="ECO:0000313" key="11">
    <source>
        <dbReference type="Proteomes" id="UP001266357"/>
    </source>
</evidence>
<dbReference type="InterPro" id="IPR012094">
    <property type="entry name" value="tRNA_Ile_lys_synt"/>
</dbReference>
<keyword evidence="2 8" id="KW-0963">Cytoplasm</keyword>
<dbReference type="PANTHER" id="PTHR43033:SF1">
    <property type="entry name" value="TRNA(ILE)-LYSIDINE SYNTHASE-RELATED"/>
    <property type="match status" value="1"/>
</dbReference>
<comment type="function">
    <text evidence="8">Ligates lysine onto the cytidine present at position 34 of the AUA codon-specific tRNA(Ile) that contains the anticodon CAU, in an ATP-dependent manner. Cytidine is converted to lysidine, thus changing the amino acid specificity of the tRNA from methionine to isoleucine.</text>
</comment>
<protein>
    <recommendedName>
        <fullName evidence="8">tRNA(Ile)-lysidine synthase</fullName>
        <ecNumber evidence="8">6.3.4.19</ecNumber>
    </recommendedName>
    <alternativeName>
        <fullName evidence="8">tRNA(Ile)-2-lysyl-cytidine synthase</fullName>
    </alternativeName>
    <alternativeName>
        <fullName evidence="8">tRNA(Ile)-lysidine synthetase</fullName>
    </alternativeName>
</protein>
<dbReference type="PANTHER" id="PTHR43033">
    <property type="entry name" value="TRNA(ILE)-LYSIDINE SYNTHASE-RELATED"/>
    <property type="match status" value="1"/>
</dbReference>
<comment type="caution">
    <text evidence="10">The sequence shown here is derived from an EMBL/GenBank/DDBJ whole genome shotgun (WGS) entry which is preliminary data.</text>
</comment>
<evidence type="ECO:0000256" key="1">
    <source>
        <dbReference type="ARBA" id="ARBA00004496"/>
    </source>
</evidence>
<dbReference type="InterPro" id="IPR012796">
    <property type="entry name" value="Lysidine-tRNA-synth_C"/>
</dbReference>
<comment type="domain">
    <text evidence="8">The N-terminal region contains the highly conserved SGGXDS motif, predicted to be a P-loop motif involved in ATP binding.</text>
</comment>
<dbReference type="NCBIfam" id="TIGR02433">
    <property type="entry name" value="lysidine_TilS_C"/>
    <property type="match status" value="1"/>
</dbReference>
<keyword evidence="11" id="KW-1185">Reference proteome</keyword>
<comment type="similarity">
    <text evidence="8">Belongs to the tRNA(Ile)-lysidine synthase family.</text>
</comment>
<dbReference type="SMART" id="SM00977">
    <property type="entry name" value="TilS_C"/>
    <property type="match status" value="1"/>
</dbReference>
<evidence type="ECO:0000256" key="4">
    <source>
        <dbReference type="ARBA" id="ARBA00022694"/>
    </source>
</evidence>
<evidence type="ECO:0000259" key="9">
    <source>
        <dbReference type="SMART" id="SM00977"/>
    </source>
</evidence>
<evidence type="ECO:0000256" key="5">
    <source>
        <dbReference type="ARBA" id="ARBA00022741"/>
    </source>
</evidence>
<dbReference type="Gene3D" id="1.20.59.20">
    <property type="match status" value="1"/>
</dbReference>
<dbReference type="CDD" id="cd01992">
    <property type="entry name" value="TilS_N"/>
    <property type="match status" value="1"/>
</dbReference>
<sequence>MTYTIMILPTLTNFLNHYPHAPIVIAYSGGVDSQVLLHAIAQLKKNNMVNQAVMAIHVNHGLSQSAGQWQQFAKQQCQLLNIDFKTINVNVIDKPRTSLEAQARDARYQALADLSPSNAVILTGHHQDDQVETFFLSLKRGSGLKGLSAMAMVSSFANAKQKLLRPLLQISRENIVCYAQENQLTWLEDESNDDIRFDRNFLRKEILPQLKARWLNFNDTVMRSTQHCQEAQSILDEVAAQDLAQCIQAQRVLSIAPLLLLSQARFNLVIRYFIEQHQGLMPSQQQLQQLYQQLTEAGKDKNPAVKLGEIWLRRFQDKLYLTEDYQSVINWRYDYDLAQTHGEYSIELPDGLGDVTVTYDELNVHEKSFTLSLPDSLQSMSIVFAHDNPKCLPEYRQQSRPLKKVLQELSIPPWQRKRLPLLFINDELAAVIGYFVCQPFSENKHQQKIMVHWQKESG</sequence>
<evidence type="ECO:0000256" key="2">
    <source>
        <dbReference type="ARBA" id="ARBA00022490"/>
    </source>
</evidence>
<dbReference type="InterPro" id="IPR015262">
    <property type="entry name" value="tRNA_Ile_lys_synt_subst-bd"/>
</dbReference>
<feature type="binding site" evidence="8">
    <location>
        <begin position="28"/>
        <end position="33"/>
    </location>
    <ligand>
        <name>ATP</name>
        <dbReference type="ChEBI" id="CHEBI:30616"/>
    </ligand>
</feature>
<dbReference type="Pfam" id="PF01171">
    <property type="entry name" value="ATP_bind_3"/>
    <property type="match status" value="1"/>
</dbReference>
<name>A0ABU3A2T6_9GAMM</name>
<comment type="catalytic activity">
    <reaction evidence="7 8">
        <text>cytidine(34) in tRNA(Ile2) + L-lysine + ATP = lysidine(34) in tRNA(Ile2) + AMP + diphosphate + H(+)</text>
        <dbReference type="Rhea" id="RHEA:43744"/>
        <dbReference type="Rhea" id="RHEA-COMP:10625"/>
        <dbReference type="Rhea" id="RHEA-COMP:10670"/>
        <dbReference type="ChEBI" id="CHEBI:15378"/>
        <dbReference type="ChEBI" id="CHEBI:30616"/>
        <dbReference type="ChEBI" id="CHEBI:32551"/>
        <dbReference type="ChEBI" id="CHEBI:33019"/>
        <dbReference type="ChEBI" id="CHEBI:82748"/>
        <dbReference type="ChEBI" id="CHEBI:83665"/>
        <dbReference type="ChEBI" id="CHEBI:456215"/>
        <dbReference type="EC" id="6.3.4.19"/>
    </reaction>
</comment>
<evidence type="ECO:0000256" key="8">
    <source>
        <dbReference type="HAMAP-Rule" id="MF_01161"/>
    </source>
</evidence>
<organism evidence="10 11">
    <name type="scientific">Thalassotalea castellviae</name>
    <dbReference type="NCBI Taxonomy" id="3075612"/>
    <lineage>
        <taxon>Bacteria</taxon>
        <taxon>Pseudomonadati</taxon>
        <taxon>Pseudomonadota</taxon>
        <taxon>Gammaproteobacteria</taxon>
        <taxon>Alteromonadales</taxon>
        <taxon>Colwelliaceae</taxon>
        <taxon>Thalassotalea</taxon>
    </lineage>
</organism>
<comment type="subcellular location">
    <subcellularLocation>
        <location evidence="1 8">Cytoplasm</location>
    </subcellularLocation>
</comment>
<dbReference type="Gene3D" id="3.40.50.620">
    <property type="entry name" value="HUPs"/>
    <property type="match status" value="1"/>
</dbReference>
<dbReference type="InterPro" id="IPR011063">
    <property type="entry name" value="TilS/TtcA_N"/>
</dbReference>
<evidence type="ECO:0000313" key="10">
    <source>
        <dbReference type="EMBL" id="MDT0604480.1"/>
    </source>
</evidence>
<evidence type="ECO:0000256" key="3">
    <source>
        <dbReference type="ARBA" id="ARBA00022598"/>
    </source>
</evidence>
<feature type="domain" description="Lysidine-tRNA(Ile) synthetase C-terminal" evidence="9">
    <location>
        <begin position="380"/>
        <end position="453"/>
    </location>
</feature>
<evidence type="ECO:0000256" key="7">
    <source>
        <dbReference type="ARBA" id="ARBA00048539"/>
    </source>
</evidence>
<dbReference type="Pfam" id="PF11734">
    <property type="entry name" value="TilS_C"/>
    <property type="match status" value="1"/>
</dbReference>
<accession>A0ABU3A2T6</accession>
<dbReference type="SUPFAM" id="SSF82829">
    <property type="entry name" value="MesJ substrate recognition domain-like"/>
    <property type="match status" value="1"/>
</dbReference>
<keyword evidence="5 8" id="KW-0547">Nucleotide-binding</keyword>
<keyword evidence="3 8" id="KW-0436">Ligase</keyword>
<dbReference type="GO" id="GO:0032267">
    <property type="term" value="F:tRNA(Ile)-lysidine synthase activity"/>
    <property type="evidence" value="ECO:0007669"/>
    <property type="project" value="UniProtKB-EC"/>
</dbReference>
<dbReference type="Pfam" id="PF09179">
    <property type="entry name" value="TilS"/>
    <property type="match status" value="1"/>
</dbReference>
<proteinExistence type="inferred from homology"/>
<dbReference type="Proteomes" id="UP001266357">
    <property type="component" value="Unassembled WGS sequence"/>
</dbReference>